<dbReference type="OrthoDB" id="3790001at2"/>
<name>A0A5C4WA56_9ACTN</name>
<keyword evidence="4" id="KW-1185">Reference proteome</keyword>
<sequence>MSSTSPLRNRLPYVAPRIAQAALQRARLTVVPRRRTRAPRVPFVTFVSVILLGGVVGLLMFNTSMQQASFRETALQKQATDLGAQQEALEMDLQALNDPAHVAAAAERLGMVMPTTGAGVLHLGSGEISGDPQPASGEDRLPIEQPGPRKPAELDPAPIKVKVDPLVGADGVPARVQ</sequence>
<dbReference type="EMBL" id="VDMP01000017">
    <property type="protein sequence ID" value="TNM45130.1"/>
    <property type="molecule type" value="Genomic_DNA"/>
</dbReference>
<evidence type="ECO:0000256" key="2">
    <source>
        <dbReference type="SAM" id="Phobius"/>
    </source>
</evidence>
<gene>
    <name evidence="3" type="ORF">FHP29_04800</name>
</gene>
<feature type="region of interest" description="Disordered" evidence="1">
    <location>
        <begin position="122"/>
        <end position="161"/>
    </location>
</feature>
<organism evidence="3 4">
    <name type="scientific">Nocardioides albidus</name>
    <dbReference type="NCBI Taxonomy" id="1517589"/>
    <lineage>
        <taxon>Bacteria</taxon>
        <taxon>Bacillati</taxon>
        <taxon>Actinomycetota</taxon>
        <taxon>Actinomycetes</taxon>
        <taxon>Propionibacteriales</taxon>
        <taxon>Nocardioidaceae</taxon>
        <taxon>Nocardioides</taxon>
    </lineage>
</organism>
<dbReference type="AlphaFoldDB" id="A0A5C4WA56"/>
<keyword evidence="2" id="KW-1133">Transmembrane helix</keyword>
<evidence type="ECO:0000256" key="1">
    <source>
        <dbReference type="SAM" id="MobiDB-lite"/>
    </source>
</evidence>
<dbReference type="RefSeq" id="WP_139621710.1">
    <property type="nucleotide sequence ID" value="NZ_VDMP01000017.1"/>
</dbReference>
<keyword evidence="2" id="KW-0472">Membrane</keyword>
<proteinExistence type="predicted"/>
<feature type="transmembrane region" description="Helical" evidence="2">
    <location>
        <begin position="41"/>
        <end position="61"/>
    </location>
</feature>
<protein>
    <recommendedName>
        <fullName evidence="5">Cell division protein FtsL</fullName>
    </recommendedName>
</protein>
<keyword evidence="2" id="KW-0812">Transmembrane</keyword>
<accession>A0A5C4WA56</accession>
<evidence type="ECO:0000313" key="3">
    <source>
        <dbReference type="EMBL" id="TNM45130.1"/>
    </source>
</evidence>
<comment type="caution">
    <text evidence="3">The sequence shown here is derived from an EMBL/GenBank/DDBJ whole genome shotgun (WGS) entry which is preliminary data.</text>
</comment>
<dbReference type="Proteomes" id="UP000313231">
    <property type="component" value="Unassembled WGS sequence"/>
</dbReference>
<evidence type="ECO:0000313" key="4">
    <source>
        <dbReference type="Proteomes" id="UP000313231"/>
    </source>
</evidence>
<evidence type="ECO:0008006" key="5">
    <source>
        <dbReference type="Google" id="ProtNLM"/>
    </source>
</evidence>
<reference evidence="3 4" key="1">
    <citation type="journal article" date="2016" name="Int. J. Syst. Evol. Microbiol.">
        <title>Nocardioides albidus sp. nov., an actinobacterium isolated from garden soil.</title>
        <authorList>
            <person name="Singh H."/>
            <person name="Du J."/>
            <person name="Trinh H."/>
            <person name="Won K."/>
            <person name="Yang J.E."/>
            <person name="Yin C."/>
            <person name="Kook M."/>
            <person name="Yi T.H."/>
        </authorList>
    </citation>
    <scope>NUCLEOTIDE SEQUENCE [LARGE SCALE GENOMIC DNA]</scope>
    <source>
        <strain evidence="3 4">CCTCC AB 2015297</strain>
    </source>
</reference>